<reference evidence="1" key="1">
    <citation type="submission" date="2014-09" db="EMBL/GenBank/DDBJ databases">
        <authorList>
            <person name="Magalhaes I.L.F."/>
            <person name="Oliveira U."/>
            <person name="Santos F.R."/>
            <person name="Vidigal T.H.D.A."/>
            <person name="Brescovit A.D."/>
            <person name="Santos A.J."/>
        </authorList>
    </citation>
    <scope>NUCLEOTIDE SEQUENCE</scope>
    <source>
        <tissue evidence="1">Shoot tissue taken approximately 20 cm above the soil surface</tissue>
    </source>
</reference>
<evidence type="ECO:0000313" key="1">
    <source>
        <dbReference type="EMBL" id="JAD32608.1"/>
    </source>
</evidence>
<reference evidence="1" key="2">
    <citation type="journal article" date="2015" name="Data Brief">
        <title>Shoot transcriptome of the giant reed, Arundo donax.</title>
        <authorList>
            <person name="Barrero R.A."/>
            <person name="Guerrero F.D."/>
            <person name="Moolhuijzen P."/>
            <person name="Goolsby J.A."/>
            <person name="Tidwell J."/>
            <person name="Bellgard S.E."/>
            <person name="Bellgard M.I."/>
        </authorList>
    </citation>
    <scope>NUCLEOTIDE SEQUENCE</scope>
    <source>
        <tissue evidence="1">Shoot tissue taken approximately 20 cm above the soil surface</tissue>
    </source>
</reference>
<proteinExistence type="predicted"/>
<organism evidence="1">
    <name type="scientific">Arundo donax</name>
    <name type="common">Giant reed</name>
    <name type="synonym">Donax arundinaceus</name>
    <dbReference type="NCBI Taxonomy" id="35708"/>
    <lineage>
        <taxon>Eukaryota</taxon>
        <taxon>Viridiplantae</taxon>
        <taxon>Streptophyta</taxon>
        <taxon>Embryophyta</taxon>
        <taxon>Tracheophyta</taxon>
        <taxon>Spermatophyta</taxon>
        <taxon>Magnoliopsida</taxon>
        <taxon>Liliopsida</taxon>
        <taxon>Poales</taxon>
        <taxon>Poaceae</taxon>
        <taxon>PACMAD clade</taxon>
        <taxon>Arundinoideae</taxon>
        <taxon>Arundineae</taxon>
        <taxon>Arundo</taxon>
    </lineage>
</organism>
<dbReference type="AlphaFoldDB" id="A0A0A9SX14"/>
<protein>
    <submittedName>
        <fullName evidence="1">Uncharacterized protein</fullName>
    </submittedName>
</protein>
<sequence>MVTVKKCPETTALFFGSDSQVLFFQLFIYK</sequence>
<accession>A0A0A9SX14</accession>
<name>A0A0A9SX14_ARUDO</name>
<dbReference type="EMBL" id="GBRH01265287">
    <property type="protein sequence ID" value="JAD32608.1"/>
    <property type="molecule type" value="Transcribed_RNA"/>
</dbReference>